<comment type="caution">
    <text evidence="1">The sequence shown here is derived from an EMBL/GenBank/DDBJ whole genome shotgun (WGS) entry which is preliminary data.</text>
</comment>
<dbReference type="EMBL" id="CM046395">
    <property type="protein sequence ID" value="KAI8541069.1"/>
    <property type="molecule type" value="Genomic_DNA"/>
</dbReference>
<keyword evidence="2" id="KW-1185">Reference proteome</keyword>
<evidence type="ECO:0000313" key="1">
    <source>
        <dbReference type="EMBL" id="KAI8541069.1"/>
    </source>
</evidence>
<evidence type="ECO:0000313" key="2">
    <source>
        <dbReference type="Proteomes" id="UP001062846"/>
    </source>
</evidence>
<protein>
    <submittedName>
        <fullName evidence="1">Uncharacterized protein</fullName>
    </submittedName>
</protein>
<gene>
    <name evidence="1" type="ORF">RHMOL_Rhmol08G0034500</name>
</gene>
<name>A0ACC0MKD4_RHOML</name>
<reference evidence="1" key="1">
    <citation type="submission" date="2022-02" db="EMBL/GenBank/DDBJ databases">
        <title>Plant Genome Project.</title>
        <authorList>
            <person name="Zhang R.-G."/>
        </authorList>
    </citation>
    <scope>NUCLEOTIDE SEQUENCE</scope>
    <source>
        <strain evidence="1">AT1</strain>
    </source>
</reference>
<dbReference type="Proteomes" id="UP001062846">
    <property type="component" value="Chromosome 8"/>
</dbReference>
<organism evidence="1 2">
    <name type="scientific">Rhododendron molle</name>
    <name type="common">Chinese azalea</name>
    <name type="synonym">Azalea mollis</name>
    <dbReference type="NCBI Taxonomy" id="49168"/>
    <lineage>
        <taxon>Eukaryota</taxon>
        <taxon>Viridiplantae</taxon>
        <taxon>Streptophyta</taxon>
        <taxon>Embryophyta</taxon>
        <taxon>Tracheophyta</taxon>
        <taxon>Spermatophyta</taxon>
        <taxon>Magnoliopsida</taxon>
        <taxon>eudicotyledons</taxon>
        <taxon>Gunneridae</taxon>
        <taxon>Pentapetalae</taxon>
        <taxon>asterids</taxon>
        <taxon>Ericales</taxon>
        <taxon>Ericaceae</taxon>
        <taxon>Ericoideae</taxon>
        <taxon>Rhodoreae</taxon>
        <taxon>Rhododendron</taxon>
    </lineage>
</organism>
<proteinExistence type="predicted"/>
<sequence length="434" mass="47887">MTRPLSSLSGSSTGLDFKTLVWRNQVRFAIIHALACRSLSHFSTALKMSESNPTHPTRRTAAIFSPKTFLLSLLVPITAAVILYQLDSFDPAPLPTHEFSGQPVSVPLQNPRLLHGSELVGEGQLLGPEDLAYDPKTGVIYTGCYDGWIKRVTVNESAADSVVESWVNTGGRPLGLVLGHDDDVIIADADKGLLRVTGDGQLEMLTNEAEGVEFRLTDGVDITDEGIIYFTDASSKHNLNEVTWDMMEGRPYGRFMSYDPSTEQTQVLVRDLYFANGVTVSPDQQFVVFCETLMRRCKRYYIQGEKKGSVDIFIDNLPGVPDNIRYDGEGQYWIALASGTTVALDLILRYPFIRKAMAMVEKYIETPHMEKNSGVLAVDLEGKPLAHYYDPALSLITGGIKIGDHLYCASLLRPHIIRLNLSEHPAVSGTATKS</sequence>
<accession>A0ACC0MKD4</accession>